<reference evidence="2 3" key="1">
    <citation type="submission" date="2016-10" db="EMBL/GenBank/DDBJ databases">
        <authorList>
            <person name="de Groot N.N."/>
        </authorList>
    </citation>
    <scope>NUCLEOTIDE SEQUENCE [LARGE SCALE GENOMIC DNA]</scope>
    <source>
        <strain evidence="2 3">GAS522</strain>
    </source>
</reference>
<accession>A0A1H5DBX3</accession>
<dbReference type="EMBL" id="FNTI01000001">
    <property type="protein sequence ID" value="SED76374.1"/>
    <property type="molecule type" value="Genomic_DNA"/>
</dbReference>
<evidence type="ECO:0000259" key="1">
    <source>
        <dbReference type="Pfam" id="PF08450"/>
    </source>
</evidence>
<name>A0A1H5DBX3_9BRAD</name>
<sequence length="310" mass="33000">MTGVEAPGTCGHHDGGEFSPVKVRTVATWPASTFVENLAIDSTGAVFVSLYSHNRIDRYDPATERIAPFADLPAPPMGLAFGMDGLLWVTGGPFPKGPGYILRIAPDGTVEHWVDLPDAIFMNGCTFHPDGRTLLACESVTGRILAIDTRAPGRWSAWLVDERLKPEEPNFPGANGIKFRDGSAWISVSGRWLMLRTTLQPDGRPGPVESAFTSVLGDDFAFCASGSLYIATHLAQTVVRIDAAGNRATVAGPMEGAVGTTACAFGRAPDDKHALYVTTDGGFIVPFEGSIQDAKLLRLDVGEGGGWAQR</sequence>
<feature type="domain" description="SMP-30/Gluconolactonase/LRE-like region" evidence="1">
    <location>
        <begin position="84"/>
        <end position="279"/>
    </location>
</feature>
<proteinExistence type="predicted"/>
<gene>
    <name evidence="2" type="ORF">SAMN05444171_5079</name>
</gene>
<dbReference type="Gene3D" id="2.120.10.30">
    <property type="entry name" value="TolB, C-terminal domain"/>
    <property type="match status" value="1"/>
</dbReference>
<dbReference type="PANTHER" id="PTHR42060:SF1">
    <property type="entry name" value="NHL REPEAT-CONTAINING PROTEIN"/>
    <property type="match status" value="1"/>
</dbReference>
<dbReference type="PANTHER" id="PTHR42060">
    <property type="entry name" value="NHL REPEAT-CONTAINING PROTEIN-RELATED"/>
    <property type="match status" value="1"/>
</dbReference>
<dbReference type="OrthoDB" id="8447466at2"/>
<protein>
    <submittedName>
        <fullName evidence="2">Sugar lactone lactonase YvrE</fullName>
    </submittedName>
</protein>
<dbReference type="InterPro" id="IPR052998">
    <property type="entry name" value="Hetero-Diels-Alderase-like"/>
</dbReference>
<dbReference type="Proteomes" id="UP000183208">
    <property type="component" value="Unassembled WGS sequence"/>
</dbReference>
<evidence type="ECO:0000313" key="3">
    <source>
        <dbReference type="Proteomes" id="UP000183208"/>
    </source>
</evidence>
<dbReference type="InterPro" id="IPR011042">
    <property type="entry name" value="6-blade_b-propeller_TolB-like"/>
</dbReference>
<dbReference type="SUPFAM" id="SSF63829">
    <property type="entry name" value="Calcium-dependent phosphotriesterase"/>
    <property type="match status" value="1"/>
</dbReference>
<evidence type="ECO:0000313" key="2">
    <source>
        <dbReference type="EMBL" id="SED76374.1"/>
    </source>
</evidence>
<dbReference type="RefSeq" id="WP_083387619.1">
    <property type="nucleotide sequence ID" value="NZ_FNTI01000001.1"/>
</dbReference>
<dbReference type="Pfam" id="PF08450">
    <property type="entry name" value="SGL"/>
    <property type="match status" value="1"/>
</dbReference>
<organism evidence="2 3">
    <name type="scientific">Bradyrhizobium lablabi</name>
    <dbReference type="NCBI Taxonomy" id="722472"/>
    <lineage>
        <taxon>Bacteria</taxon>
        <taxon>Pseudomonadati</taxon>
        <taxon>Pseudomonadota</taxon>
        <taxon>Alphaproteobacteria</taxon>
        <taxon>Hyphomicrobiales</taxon>
        <taxon>Nitrobacteraceae</taxon>
        <taxon>Bradyrhizobium</taxon>
    </lineage>
</organism>
<dbReference type="InterPro" id="IPR013658">
    <property type="entry name" value="SGL"/>
</dbReference>
<dbReference type="AlphaFoldDB" id="A0A1H5DBX3"/>